<dbReference type="PANTHER" id="PTHR21366:SF14">
    <property type="entry name" value="GLYOXALASE DOMAIN-CONTAINING PROTEIN 5"/>
    <property type="match status" value="1"/>
</dbReference>
<keyword evidence="2" id="KW-0223">Dioxygenase</keyword>
<dbReference type="InterPro" id="IPR029068">
    <property type="entry name" value="Glyas_Bleomycin-R_OHBP_Dase"/>
</dbReference>
<proteinExistence type="predicted"/>
<evidence type="ECO:0000259" key="1">
    <source>
        <dbReference type="PROSITE" id="PS51819"/>
    </source>
</evidence>
<feature type="domain" description="VOC" evidence="1">
    <location>
        <begin position="6"/>
        <end position="117"/>
    </location>
</feature>
<feature type="domain" description="VOC" evidence="1">
    <location>
        <begin position="134"/>
        <end position="247"/>
    </location>
</feature>
<dbReference type="HOGENOM" id="CLU_052361_3_1_5"/>
<name>Q11E69_CHESB</name>
<dbReference type="GO" id="GO:0051213">
    <property type="term" value="F:dioxygenase activity"/>
    <property type="evidence" value="ECO:0007669"/>
    <property type="project" value="UniProtKB-KW"/>
</dbReference>
<dbReference type="EMBL" id="CP000390">
    <property type="protein sequence ID" value="ABG64306.1"/>
    <property type="molecule type" value="Genomic_DNA"/>
</dbReference>
<dbReference type="CDD" id="cd08343">
    <property type="entry name" value="ED_TypeI_classII_C"/>
    <property type="match status" value="1"/>
</dbReference>
<dbReference type="Pfam" id="PF00903">
    <property type="entry name" value="Glyoxalase"/>
    <property type="match status" value="2"/>
</dbReference>
<sequence>MGIIRKIGYATFQTADLSRLSEYYQQLLGLTVQAQTESTIYLACPLDRHSVVLEKGSLPHCSAIGLEVASDEDLSILVRHLKTAGVAVAEISDPAPGVKRRISFAGPDAFGIEVQVENPSTGNVEDRKAIDARRLGHVAFKVRNVQASARFFCDVLGFRVSDWIGDYFTFLRCGTDHHTVNFIQHDKPELHHIAFELDNFYHIKTACDFLGRHRIALMSGPGRHGPGHNIFTYHKNPDSQTVELYAELDQMLDEEMGCFDSRPWHEDSPQRPKVWEPGLFTTNSWGVPRTYSVRD</sequence>
<gene>
    <name evidence="2" type="ordered locus">Meso_2934</name>
</gene>
<dbReference type="SUPFAM" id="SSF54593">
    <property type="entry name" value="Glyoxalase/Bleomycin resistance protein/Dihydroxybiphenyl dioxygenase"/>
    <property type="match status" value="1"/>
</dbReference>
<evidence type="ECO:0000313" key="2">
    <source>
        <dbReference type="EMBL" id="ABG64306.1"/>
    </source>
</evidence>
<dbReference type="OrthoDB" id="9803142at2"/>
<dbReference type="STRING" id="266779.Meso_2934"/>
<dbReference type="KEGG" id="mes:Meso_2934"/>
<accession>Q11E69</accession>
<dbReference type="PROSITE" id="PS51819">
    <property type="entry name" value="VOC"/>
    <property type="match status" value="2"/>
</dbReference>
<keyword evidence="2" id="KW-0560">Oxidoreductase</keyword>
<organism evidence="2">
    <name type="scientific">Chelativorans sp. (strain BNC1)</name>
    <dbReference type="NCBI Taxonomy" id="266779"/>
    <lineage>
        <taxon>Bacteria</taxon>
        <taxon>Pseudomonadati</taxon>
        <taxon>Pseudomonadota</taxon>
        <taxon>Alphaproteobacteria</taxon>
        <taxon>Hyphomicrobiales</taxon>
        <taxon>Phyllobacteriaceae</taxon>
        <taxon>Chelativorans</taxon>
    </lineage>
</organism>
<protein>
    <submittedName>
        <fullName evidence="2">Glyoxalase/bleomycin resistance protein/dioxygenase</fullName>
    </submittedName>
</protein>
<dbReference type="AlphaFoldDB" id="Q11E69"/>
<dbReference type="InterPro" id="IPR050383">
    <property type="entry name" value="GlyoxalaseI/FosfomycinResist"/>
</dbReference>
<dbReference type="PANTHER" id="PTHR21366">
    <property type="entry name" value="GLYOXALASE FAMILY PROTEIN"/>
    <property type="match status" value="1"/>
</dbReference>
<dbReference type="InterPro" id="IPR004360">
    <property type="entry name" value="Glyas_Fos-R_dOase_dom"/>
</dbReference>
<dbReference type="Gene3D" id="3.10.180.10">
    <property type="entry name" value="2,3-Dihydroxybiphenyl 1,2-Dioxygenase, domain 1"/>
    <property type="match status" value="2"/>
</dbReference>
<dbReference type="eggNOG" id="COG0346">
    <property type="taxonomic scope" value="Bacteria"/>
</dbReference>
<reference evidence="2" key="1">
    <citation type="submission" date="2006-06" db="EMBL/GenBank/DDBJ databases">
        <title>Complete sequence of chromosome of Chelativorans sp. BNC1.</title>
        <authorList>
            <consortium name="US DOE Joint Genome Institute"/>
            <person name="Copeland A."/>
            <person name="Lucas S."/>
            <person name="Lapidus A."/>
            <person name="Barry K."/>
            <person name="Detter J.C."/>
            <person name="Glavina del Rio T."/>
            <person name="Hammon N."/>
            <person name="Israni S."/>
            <person name="Dalin E."/>
            <person name="Tice H."/>
            <person name="Pitluck S."/>
            <person name="Chertkov O."/>
            <person name="Brettin T."/>
            <person name="Bruce D."/>
            <person name="Han C."/>
            <person name="Tapia R."/>
            <person name="Gilna P."/>
            <person name="Schmutz J."/>
            <person name="Larimer F."/>
            <person name="Land M."/>
            <person name="Hauser L."/>
            <person name="Kyrpides N."/>
            <person name="Mikhailova N."/>
            <person name="Richardson P."/>
        </authorList>
    </citation>
    <scope>NUCLEOTIDE SEQUENCE</scope>
    <source>
        <strain evidence="2">BNC1</strain>
    </source>
</reference>
<dbReference type="InterPro" id="IPR037523">
    <property type="entry name" value="VOC_core"/>
</dbReference>